<dbReference type="Pfam" id="PF07730">
    <property type="entry name" value="HisKA_3"/>
    <property type="match status" value="1"/>
</dbReference>
<feature type="domain" description="Signal transduction histidine kinase subgroup 3 dimerisation and phosphoacceptor" evidence="11">
    <location>
        <begin position="8"/>
        <end position="73"/>
    </location>
</feature>
<dbReference type="PANTHER" id="PTHR24421:SF10">
    <property type="entry name" value="NITRATE_NITRITE SENSOR PROTEIN NARQ"/>
    <property type="match status" value="1"/>
</dbReference>
<evidence type="ECO:0000313" key="13">
    <source>
        <dbReference type="Proteomes" id="UP000669179"/>
    </source>
</evidence>
<keyword evidence="5" id="KW-0547">Nucleotide-binding</keyword>
<evidence type="ECO:0000256" key="6">
    <source>
        <dbReference type="ARBA" id="ARBA00022777"/>
    </source>
</evidence>
<dbReference type="Gene3D" id="3.30.565.10">
    <property type="entry name" value="Histidine kinase-like ATPase, C-terminal domain"/>
    <property type="match status" value="1"/>
</dbReference>
<proteinExistence type="predicted"/>
<evidence type="ECO:0000256" key="9">
    <source>
        <dbReference type="SAM" id="MobiDB-lite"/>
    </source>
</evidence>
<comment type="catalytic activity">
    <reaction evidence="1">
        <text>ATP + protein L-histidine = ADP + protein N-phospho-L-histidine.</text>
        <dbReference type="EC" id="2.7.13.3"/>
    </reaction>
</comment>
<comment type="caution">
    <text evidence="12">The sequence shown here is derived from an EMBL/GenBank/DDBJ whole genome shotgun (WGS) entry which is preliminary data.</text>
</comment>
<dbReference type="EMBL" id="JAGEOJ010000009">
    <property type="protein sequence ID" value="MBO2450127.1"/>
    <property type="molecule type" value="Genomic_DNA"/>
</dbReference>
<keyword evidence="3" id="KW-0597">Phosphoprotein</keyword>
<evidence type="ECO:0000313" key="12">
    <source>
        <dbReference type="EMBL" id="MBO2450127.1"/>
    </source>
</evidence>
<dbReference type="GO" id="GO:0000155">
    <property type="term" value="F:phosphorelay sensor kinase activity"/>
    <property type="evidence" value="ECO:0007669"/>
    <property type="project" value="InterPro"/>
</dbReference>
<dbReference type="SUPFAM" id="SSF55874">
    <property type="entry name" value="ATPase domain of HSP90 chaperone/DNA topoisomerase II/histidine kinase"/>
    <property type="match status" value="1"/>
</dbReference>
<evidence type="ECO:0000256" key="5">
    <source>
        <dbReference type="ARBA" id="ARBA00022741"/>
    </source>
</evidence>
<accession>A0A939T8A6</accession>
<keyword evidence="7" id="KW-0067">ATP-binding</keyword>
<dbReference type="GO" id="GO:0046983">
    <property type="term" value="F:protein dimerization activity"/>
    <property type="evidence" value="ECO:0007669"/>
    <property type="project" value="InterPro"/>
</dbReference>
<protein>
    <recommendedName>
        <fullName evidence="2">histidine kinase</fullName>
        <ecNumber evidence="2">2.7.13.3</ecNumber>
    </recommendedName>
</protein>
<dbReference type="Pfam" id="PF02518">
    <property type="entry name" value="HATPase_c"/>
    <property type="match status" value="1"/>
</dbReference>
<feature type="domain" description="Histidine kinase/HSP90-like ATPase" evidence="10">
    <location>
        <begin position="117"/>
        <end position="204"/>
    </location>
</feature>
<dbReference type="InterPro" id="IPR036890">
    <property type="entry name" value="HATPase_C_sf"/>
</dbReference>
<dbReference type="GO" id="GO:0016020">
    <property type="term" value="C:membrane"/>
    <property type="evidence" value="ECO:0007669"/>
    <property type="project" value="InterPro"/>
</dbReference>
<evidence type="ECO:0000259" key="10">
    <source>
        <dbReference type="Pfam" id="PF02518"/>
    </source>
</evidence>
<keyword evidence="6" id="KW-0418">Kinase</keyword>
<dbReference type="EC" id="2.7.13.3" evidence="2"/>
<evidence type="ECO:0000259" key="11">
    <source>
        <dbReference type="Pfam" id="PF07730"/>
    </source>
</evidence>
<evidence type="ECO:0000256" key="4">
    <source>
        <dbReference type="ARBA" id="ARBA00022679"/>
    </source>
</evidence>
<dbReference type="CDD" id="cd16917">
    <property type="entry name" value="HATPase_UhpB-NarQ-NarX-like"/>
    <property type="match status" value="1"/>
</dbReference>
<evidence type="ECO:0000256" key="7">
    <source>
        <dbReference type="ARBA" id="ARBA00022840"/>
    </source>
</evidence>
<keyword evidence="4" id="KW-0808">Transferase</keyword>
<keyword evidence="8" id="KW-0902">Two-component regulatory system</keyword>
<dbReference type="Proteomes" id="UP000669179">
    <property type="component" value="Unassembled WGS sequence"/>
</dbReference>
<reference evidence="12" key="1">
    <citation type="submission" date="2021-03" db="EMBL/GenBank/DDBJ databases">
        <authorList>
            <person name="Kanchanasin P."/>
            <person name="Saeng-In P."/>
            <person name="Phongsopitanun W."/>
            <person name="Yuki M."/>
            <person name="Kudo T."/>
            <person name="Ohkuma M."/>
            <person name="Tanasupawat S."/>
        </authorList>
    </citation>
    <scope>NUCLEOTIDE SEQUENCE</scope>
    <source>
        <strain evidence="12">GKU 128</strain>
    </source>
</reference>
<dbReference type="Gene3D" id="1.20.5.1930">
    <property type="match status" value="1"/>
</dbReference>
<dbReference type="InterPro" id="IPR003594">
    <property type="entry name" value="HATPase_dom"/>
</dbReference>
<dbReference type="RefSeq" id="WP_208257992.1">
    <property type="nucleotide sequence ID" value="NZ_JAGEOJ010000009.1"/>
</dbReference>
<evidence type="ECO:0000256" key="8">
    <source>
        <dbReference type="ARBA" id="ARBA00023012"/>
    </source>
</evidence>
<dbReference type="InterPro" id="IPR011712">
    <property type="entry name" value="Sig_transdc_His_kin_sub3_dim/P"/>
</dbReference>
<feature type="region of interest" description="Disordered" evidence="9">
    <location>
        <begin position="154"/>
        <end position="176"/>
    </location>
</feature>
<dbReference type="AlphaFoldDB" id="A0A939T8A6"/>
<gene>
    <name evidence="12" type="ORF">J4573_23695</name>
</gene>
<dbReference type="GO" id="GO:0005524">
    <property type="term" value="F:ATP binding"/>
    <property type="evidence" value="ECO:0007669"/>
    <property type="project" value="UniProtKB-KW"/>
</dbReference>
<evidence type="ECO:0000256" key="3">
    <source>
        <dbReference type="ARBA" id="ARBA00022553"/>
    </source>
</evidence>
<evidence type="ECO:0000256" key="1">
    <source>
        <dbReference type="ARBA" id="ARBA00000085"/>
    </source>
</evidence>
<sequence length="214" mass="22000">MTGTIFDERARIAQDLHDTLGHAITVIALRAAGARRSPAGHVATRDRALASIERSAVRAMTELHHVLEGLDMPGERDLPGIEELPDLLESVAGTGVSVTIRATGNPVPLVPGAGGAAYRVVQEALTNVIRHAGPGASVRVTLTWAGGLRVQVTDDGGRSGEAPAVHAPSSGRGLPGLRERVHATGGRLLSGPVGAGFTVAAEFPALSASSRPMM</sequence>
<name>A0A939T8A6_9ACTN</name>
<dbReference type="PANTHER" id="PTHR24421">
    <property type="entry name" value="NITRATE/NITRITE SENSOR PROTEIN NARX-RELATED"/>
    <property type="match status" value="1"/>
</dbReference>
<evidence type="ECO:0000256" key="2">
    <source>
        <dbReference type="ARBA" id="ARBA00012438"/>
    </source>
</evidence>
<organism evidence="12 13">
    <name type="scientific">Actinomadura barringtoniae</name>
    <dbReference type="NCBI Taxonomy" id="1427535"/>
    <lineage>
        <taxon>Bacteria</taxon>
        <taxon>Bacillati</taxon>
        <taxon>Actinomycetota</taxon>
        <taxon>Actinomycetes</taxon>
        <taxon>Streptosporangiales</taxon>
        <taxon>Thermomonosporaceae</taxon>
        <taxon>Actinomadura</taxon>
    </lineage>
</organism>
<keyword evidence="13" id="KW-1185">Reference proteome</keyword>
<dbReference type="InterPro" id="IPR050482">
    <property type="entry name" value="Sensor_HK_TwoCompSys"/>
</dbReference>